<dbReference type="InterPro" id="IPR019533">
    <property type="entry name" value="Peptidase_S26"/>
</dbReference>
<proteinExistence type="inferred from homology"/>
<dbReference type="SUPFAM" id="SSF51306">
    <property type="entry name" value="LexA/Signal peptidase"/>
    <property type="match status" value="1"/>
</dbReference>
<accession>A0ABM7X3U0</accession>
<dbReference type="PRINTS" id="PR00727">
    <property type="entry name" value="LEADERPTASE"/>
</dbReference>
<dbReference type="EC" id="3.4.21.89" evidence="3 7"/>
<keyword evidence="11" id="KW-1185">Reference proteome</keyword>
<evidence type="ECO:0000256" key="5">
    <source>
        <dbReference type="ARBA" id="ARBA00022670"/>
    </source>
</evidence>
<evidence type="ECO:0000256" key="1">
    <source>
        <dbReference type="ARBA" id="ARBA00000677"/>
    </source>
</evidence>
<keyword evidence="6 7" id="KW-0378">Hydrolase</keyword>
<gene>
    <name evidence="10" type="ORF">AMOR_54650</name>
</gene>
<dbReference type="PROSITE" id="PS00761">
    <property type="entry name" value="SPASE_I_3"/>
    <property type="match status" value="1"/>
</dbReference>
<dbReference type="PANTHER" id="PTHR43390:SF1">
    <property type="entry name" value="CHLOROPLAST PROCESSING PEPTIDASE"/>
    <property type="match status" value="1"/>
</dbReference>
<dbReference type="EMBL" id="AP025591">
    <property type="protein sequence ID" value="BDG06469.1"/>
    <property type="molecule type" value="Genomic_DNA"/>
</dbReference>
<dbReference type="RefSeq" id="WP_248356463.1">
    <property type="nucleotide sequence ID" value="NZ_AP025591.1"/>
</dbReference>
<comment type="catalytic activity">
    <reaction evidence="1 7">
        <text>Cleavage of hydrophobic, N-terminal signal or leader sequences from secreted and periplasmic proteins.</text>
        <dbReference type="EC" id="3.4.21.89"/>
    </reaction>
</comment>
<evidence type="ECO:0000256" key="4">
    <source>
        <dbReference type="ARBA" id="ARBA00019232"/>
    </source>
</evidence>
<comment type="subcellular location">
    <subcellularLocation>
        <location evidence="8">Membrane</location>
        <topology evidence="8">Single-pass type II membrane protein</topology>
    </subcellularLocation>
</comment>
<reference evidence="11" key="1">
    <citation type="journal article" date="2022" name="Int. J. Syst. Evol. Microbiol.">
        <title>Anaeromyxobacter oryzae sp. nov., Anaeromyxobacter diazotrophicus sp. nov. and Anaeromyxobacter paludicola sp. nov., isolated from paddy soils.</title>
        <authorList>
            <person name="Itoh H."/>
            <person name="Xu Z."/>
            <person name="Mise K."/>
            <person name="Masuda Y."/>
            <person name="Ushijima N."/>
            <person name="Hayakawa C."/>
            <person name="Shiratori Y."/>
            <person name="Senoo K."/>
        </authorList>
    </citation>
    <scope>NUCLEOTIDE SEQUENCE [LARGE SCALE GENOMIC DNA]</scope>
    <source>
        <strain evidence="11">Red232</strain>
    </source>
</reference>
<comment type="similarity">
    <text evidence="2 8">Belongs to the peptidase S26 family.</text>
</comment>
<dbReference type="InterPro" id="IPR019758">
    <property type="entry name" value="Pept_S26A_signal_pept_1_CS"/>
</dbReference>
<evidence type="ECO:0000256" key="6">
    <source>
        <dbReference type="ARBA" id="ARBA00022801"/>
    </source>
</evidence>
<sequence length="337" mass="37286">MADPVRRLERARADARRFAREARRLARRHARALGDDRTTVDAAADEVDAAADADDADRLSAALRHLDALWEAHLARRVKSPWREYAESTLAAVVFALLVRAFVLDAFRIPSGSMAPTLIAGDFIFVSKTAYAVRIPFTSVRVVDTGTPRRGDVIVFQSPREPSSNYVKRVIGIPGDVVELRDEVLYVNGVQQPRTPRGDFAYSERNEDTGTVVPESCRRYREALAKGALPAMASADAGWTWQVAAAAGVASYDVLQCRHVRLSAREGPFEVVKPGHVFVMGDNRDLSSDSRRSGGWQVPFGHIRGRAAVVFWSWGDGGLSFRRGAGVRLERLFKRIE</sequence>
<evidence type="ECO:0000256" key="3">
    <source>
        <dbReference type="ARBA" id="ARBA00013208"/>
    </source>
</evidence>
<protein>
    <recommendedName>
        <fullName evidence="4 7">Signal peptidase I</fullName>
        <ecNumber evidence="3 7">3.4.21.89</ecNumber>
    </recommendedName>
</protein>
<dbReference type="PROSITE" id="PS00501">
    <property type="entry name" value="SPASE_I_1"/>
    <property type="match status" value="1"/>
</dbReference>
<dbReference type="Proteomes" id="UP001162891">
    <property type="component" value="Chromosome"/>
</dbReference>
<evidence type="ECO:0000256" key="7">
    <source>
        <dbReference type="RuleBase" id="RU003993"/>
    </source>
</evidence>
<evidence type="ECO:0000259" key="9">
    <source>
        <dbReference type="Pfam" id="PF10502"/>
    </source>
</evidence>
<dbReference type="InterPro" id="IPR036286">
    <property type="entry name" value="LexA/Signal_pep-like_sf"/>
</dbReference>
<dbReference type="PROSITE" id="PS00760">
    <property type="entry name" value="SPASE_I_2"/>
    <property type="match status" value="1"/>
</dbReference>
<dbReference type="Pfam" id="PF10502">
    <property type="entry name" value="Peptidase_S26"/>
    <property type="match status" value="1"/>
</dbReference>
<dbReference type="InterPro" id="IPR019757">
    <property type="entry name" value="Pept_S26A_signal_pept_1_Lys-AS"/>
</dbReference>
<feature type="domain" description="Peptidase S26" evidence="9">
    <location>
        <begin position="82"/>
        <end position="312"/>
    </location>
</feature>
<evidence type="ECO:0000313" key="10">
    <source>
        <dbReference type="EMBL" id="BDG06469.1"/>
    </source>
</evidence>
<evidence type="ECO:0000313" key="11">
    <source>
        <dbReference type="Proteomes" id="UP001162891"/>
    </source>
</evidence>
<dbReference type="CDD" id="cd06530">
    <property type="entry name" value="S26_SPase_I"/>
    <property type="match status" value="1"/>
</dbReference>
<name>A0ABM7X3U0_9BACT</name>
<dbReference type="PANTHER" id="PTHR43390">
    <property type="entry name" value="SIGNAL PEPTIDASE I"/>
    <property type="match status" value="1"/>
</dbReference>
<dbReference type="InterPro" id="IPR019756">
    <property type="entry name" value="Pept_S26A_signal_pept_1_Ser-AS"/>
</dbReference>
<dbReference type="NCBIfam" id="TIGR02227">
    <property type="entry name" value="sigpep_I_bact"/>
    <property type="match status" value="1"/>
</dbReference>
<keyword evidence="5 7" id="KW-0645">Protease</keyword>
<dbReference type="Gene3D" id="2.10.109.10">
    <property type="entry name" value="Umud Fragment, subunit A"/>
    <property type="match status" value="1"/>
</dbReference>
<organism evidence="10 11">
    <name type="scientific">Anaeromyxobacter oryzae</name>
    <dbReference type="NCBI Taxonomy" id="2918170"/>
    <lineage>
        <taxon>Bacteria</taxon>
        <taxon>Pseudomonadati</taxon>
        <taxon>Myxococcota</taxon>
        <taxon>Myxococcia</taxon>
        <taxon>Myxococcales</taxon>
        <taxon>Cystobacterineae</taxon>
        <taxon>Anaeromyxobacteraceae</taxon>
        <taxon>Anaeromyxobacter</taxon>
    </lineage>
</organism>
<evidence type="ECO:0000256" key="2">
    <source>
        <dbReference type="ARBA" id="ARBA00009370"/>
    </source>
</evidence>
<dbReference type="InterPro" id="IPR000223">
    <property type="entry name" value="Pept_S26A_signal_pept_1"/>
</dbReference>
<evidence type="ECO:0000256" key="8">
    <source>
        <dbReference type="RuleBase" id="RU362042"/>
    </source>
</evidence>